<dbReference type="SUPFAM" id="SSF53254">
    <property type="entry name" value="Phosphoglycerate mutase-like"/>
    <property type="match status" value="1"/>
</dbReference>
<reference evidence="2" key="1">
    <citation type="submission" date="2025-08" db="UniProtKB">
        <authorList>
            <consortium name="Ensembl"/>
        </authorList>
    </citation>
    <scope>IDENTIFICATION</scope>
</reference>
<comment type="similarity">
    <text evidence="1">Belongs to the histidine acid phosphatase family.</text>
</comment>
<dbReference type="GO" id="GO:0003993">
    <property type="term" value="F:acid phosphatase activity"/>
    <property type="evidence" value="ECO:0007669"/>
    <property type="project" value="TreeGrafter"/>
</dbReference>
<dbReference type="InterPro" id="IPR029033">
    <property type="entry name" value="His_PPase_superfam"/>
</dbReference>
<name>A0A8C6XJT9_NAJNA</name>
<dbReference type="GO" id="GO:0007040">
    <property type="term" value="P:lysosome organization"/>
    <property type="evidence" value="ECO:0007669"/>
    <property type="project" value="TreeGrafter"/>
</dbReference>
<sequence>PTDPHKAAAWPHGFQQLSEVGILQQKALGKFLRERYAGFLSPSYKPQEIYVRSTDYDRTIMSAQANLMGLYPNSHPEIPWKPVPIHTVPAKYDKKTHNMTLPSWATAQVLATLSEIEVFNIEAHVGMHAAQEKARFIGGTIKFELFALFGIKTYTLIALQAALGVYNGHLPPYAACHGFEFYQESNNSFSVAMFYRNRSDQRPYILPLPGCPTPCPLPLFIHLTRTAILKDWDAECQNPQSGPGNEITFPLLSSTDVTLLGMGVLYWRR</sequence>
<evidence type="ECO:0000256" key="1">
    <source>
        <dbReference type="ARBA" id="ARBA00005375"/>
    </source>
</evidence>
<evidence type="ECO:0000313" key="2">
    <source>
        <dbReference type="Ensembl" id="ENSNNAP00000015662.1"/>
    </source>
</evidence>
<keyword evidence="3" id="KW-1185">Reference proteome</keyword>
<protein>
    <submittedName>
        <fullName evidence="2">Uncharacterized protein</fullName>
    </submittedName>
</protein>
<dbReference type="PANTHER" id="PTHR11567:SF210">
    <property type="entry name" value="ACID PHOSPHATASE 5-RELATED"/>
    <property type="match status" value="1"/>
</dbReference>
<reference evidence="2" key="2">
    <citation type="submission" date="2025-09" db="UniProtKB">
        <authorList>
            <consortium name="Ensembl"/>
        </authorList>
    </citation>
    <scope>IDENTIFICATION</scope>
</reference>
<dbReference type="AlphaFoldDB" id="A0A8C6XJT9"/>
<dbReference type="Ensembl" id="ENSNNAT00000016428.1">
    <property type="protein sequence ID" value="ENSNNAP00000015662.1"/>
    <property type="gene ID" value="ENSNNAG00000010255.1"/>
</dbReference>
<dbReference type="InterPro" id="IPR050645">
    <property type="entry name" value="Histidine_acid_phosphatase"/>
</dbReference>
<dbReference type="Pfam" id="PF00328">
    <property type="entry name" value="His_Phos_2"/>
    <property type="match status" value="1"/>
</dbReference>
<organism evidence="2 3">
    <name type="scientific">Naja naja</name>
    <name type="common">Indian cobra</name>
    <dbReference type="NCBI Taxonomy" id="35670"/>
    <lineage>
        <taxon>Eukaryota</taxon>
        <taxon>Metazoa</taxon>
        <taxon>Chordata</taxon>
        <taxon>Craniata</taxon>
        <taxon>Vertebrata</taxon>
        <taxon>Euteleostomi</taxon>
        <taxon>Lepidosauria</taxon>
        <taxon>Squamata</taxon>
        <taxon>Bifurcata</taxon>
        <taxon>Unidentata</taxon>
        <taxon>Episquamata</taxon>
        <taxon>Toxicofera</taxon>
        <taxon>Serpentes</taxon>
        <taxon>Colubroidea</taxon>
        <taxon>Elapidae</taxon>
        <taxon>Elapinae</taxon>
        <taxon>Naja</taxon>
    </lineage>
</organism>
<dbReference type="CDD" id="cd07061">
    <property type="entry name" value="HP_HAP_like"/>
    <property type="match status" value="1"/>
</dbReference>
<dbReference type="GeneTree" id="ENSGT00940000161433"/>
<accession>A0A8C6XJT9</accession>
<dbReference type="InterPro" id="IPR000560">
    <property type="entry name" value="His_Pase_clade-2"/>
</dbReference>
<dbReference type="PANTHER" id="PTHR11567">
    <property type="entry name" value="ACID PHOSPHATASE-RELATED"/>
    <property type="match status" value="1"/>
</dbReference>
<dbReference type="GO" id="GO:0005764">
    <property type="term" value="C:lysosome"/>
    <property type="evidence" value="ECO:0007669"/>
    <property type="project" value="TreeGrafter"/>
</dbReference>
<dbReference type="Gene3D" id="3.40.50.1240">
    <property type="entry name" value="Phosphoglycerate mutase-like"/>
    <property type="match status" value="2"/>
</dbReference>
<proteinExistence type="inferred from homology"/>
<dbReference type="Proteomes" id="UP000694559">
    <property type="component" value="Unplaced"/>
</dbReference>
<evidence type="ECO:0000313" key="3">
    <source>
        <dbReference type="Proteomes" id="UP000694559"/>
    </source>
</evidence>